<protein>
    <submittedName>
        <fullName evidence="6">Chondroadherin</fullName>
    </submittedName>
</protein>
<proteinExistence type="predicted"/>
<dbReference type="SMART" id="SM00364">
    <property type="entry name" value="LRR_BAC"/>
    <property type="match status" value="5"/>
</dbReference>
<dbReference type="Proteomes" id="UP001152797">
    <property type="component" value="Unassembled WGS sequence"/>
</dbReference>
<dbReference type="AlphaFoldDB" id="A0A9P1G7R6"/>
<keyword evidence="2" id="KW-0677">Repeat</keyword>
<evidence type="ECO:0000313" key="7">
    <source>
        <dbReference type="Proteomes" id="UP001152797"/>
    </source>
</evidence>
<dbReference type="InterPro" id="IPR003591">
    <property type="entry name" value="Leu-rich_rpt_typical-subtyp"/>
</dbReference>
<name>A0A9P1G7R6_9DINO</name>
<dbReference type="OrthoDB" id="427790at2759"/>
<feature type="signal peptide" evidence="4">
    <location>
        <begin position="1"/>
        <end position="23"/>
    </location>
</feature>
<dbReference type="InterPro" id="IPR001611">
    <property type="entry name" value="Leu-rich_rpt"/>
</dbReference>
<evidence type="ECO:0000256" key="4">
    <source>
        <dbReference type="SAM" id="SignalP"/>
    </source>
</evidence>
<organism evidence="5">
    <name type="scientific">Cladocopium goreaui</name>
    <dbReference type="NCBI Taxonomy" id="2562237"/>
    <lineage>
        <taxon>Eukaryota</taxon>
        <taxon>Sar</taxon>
        <taxon>Alveolata</taxon>
        <taxon>Dinophyceae</taxon>
        <taxon>Suessiales</taxon>
        <taxon>Symbiodiniaceae</taxon>
        <taxon>Cladocopium</taxon>
    </lineage>
</organism>
<sequence length="334" mass="36880">MVAMARPFALWHSLFVCTTALTAFDSDILGCLEKDDCPDSMRLLQKRSETTPKDVPAIANTATDTANQRIQRTESSAESSAESSTKNSAESSGCQEIVDLSGQRLTTWPWDATNCQSLQILDLSNNFLEDVPKYAFSNTPNLRILRLNMNRITSFPAVTSLNKLWELDLSFNSIETLPKGALTENRQLTTLNLRHNKLTHLPSFDYWLGQQNELNVLILANNQITSIDASAAGGTDILDSLDWLDVSGNKLSYLGADFAKDVKGVDNVVLTGNPFSCRGIDVNCNTKWAVEDQSRLALPVNWCSLPACYPNLIKNNEGHMNDSFSWEKPAVAVA</sequence>
<feature type="chain" id="PRO_5043272680" evidence="4">
    <location>
        <begin position="24"/>
        <end position="334"/>
    </location>
</feature>
<dbReference type="Gene3D" id="3.80.10.10">
    <property type="entry name" value="Ribonuclease Inhibitor"/>
    <property type="match status" value="2"/>
</dbReference>
<dbReference type="SMART" id="SM00369">
    <property type="entry name" value="LRR_TYP"/>
    <property type="match status" value="5"/>
</dbReference>
<evidence type="ECO:0000256" key="2">
    <source>
        <dbReference type="ARBA" id="ARBA00022737"/>
    </source>
</evidence>
<comment type="caution">
    <text evidence="5">The sequence shown here is derived from an EMBL/GenBank/DDBJ whole genome shotgun (WGS) entry which is preliminary data.</text>
</comment>
<dbReference type="EMBL" id="CAMXCT030003161">
    <property type="protein sequence ID" value="CAL4790113.1"/>
    <property type="molecule type" value="Genomic_DNA"/>
</dbReference>
<dbReference type="PROSITE" id="PS51450">
    <property type="entry name" value="LRR"/>
    <property type="match status" value="3"/>
</dbReference>
<feature type="region of interest" description="Disordered" evidence="3">
    <location>
        <begin position="46"/>
        <end position="94"/>
    </location>
</feature>
<feature type="compositionally biased region" description="Low complexity" evidence="3">
    <location>
        <begin position="74"/>
        <end position="92"/>
    </location>
</feature>
<keyword evidence="1" id="KW-0433">Leucine-rich repeat</keyword>
<dbReference type="Pfam" id="PF00560">
    <property type="entry name" value="LRR_1"/>
    <property type="match status" value="1"/>
</dbReference>
<keyword evidence="7" id="KW-1185">Reference proteome</keyword>
<evidence type="ECO:0000313" key="5">
    <source>
        <dbReference type="EMBL" id="CAI4002801.1"/>
    </source>
</evidence>
<reference evidence="6 7" key="2">
    <citation type="submission" date="2024-05" db="EMBL/GenBank/DDBJ databases">
        <authorList>
            <person name="Chen Y."/>
            <person name="Shah S."/>
            <person name="Dougan E. K."/>
            <person name="Thang M."/>
            <person name="Chan C."/>
        </authorList>
    </citation>
    <scope>NUCLEOTIDE SEQUENCE [LARGE SCALE GENOMIC DNA]</scope>
</reference>
<dbReference type="PANTHER" id="PTHR24366">
    <property type="entry name" value="IG(IMMUNOGLOBULIN) AND LRR(LEUCINE RICH REPEAT) DOMAINS"/>
    <property type="match status" value="1"/>
</dbReference>
<dbReference type="EMBL" id="CAMXCT010003161">
    <property type="protein sequence ID" value="CAI4002801.1"/>
    <property type="molecule type" value="Genomic_DNA"/>
</dbReference>
<keyword evidence="4" id="KW-0732">Signal</keyword>
<feature type="compositionally biased region" description="Polar residues" evidence="3">
    <location>
        <begin position="60"/>
        <end position="70"/>
    </location>
</feature>
<evidence type="ECO:0000313" key="6">
    <source>
        <dbReference type="EMBL" id="CAL4790113.1"/>
    </source>
</evidence>
<accession>A0A9P1G7R6</accession>
<gene>
    <name evidence="5" type="ORF">C1SCF055_LOCUS28722</name>
</gene>
<dbReference type="InterPro" id="IPR032675">
    <property type="entry name" value="LRR_dom_sf"/>
</dbReference>
<reference evidence="5" key="1">
    <citation type="submission" date="2022-10" db="EMBL/GenBank/DDBJ databases">
        <authorList>
            <person name="Chen Y."/>
            <person name="Dougan E. K."/>
            <person name="Chan C."/>
            <person name="Rhodes N."/>
            <person name="Thang M."/>
        </authorList>
    </citation>
    <scope>NUCLEOTIDE SEQUENCE</scope>
</reference>
<dbReference type="EMBL" id="CAMXCT020003161">
    <property type="protein sequence ID" value="CAL1156176.1"/>
    <property type="molecule type" value="Genomic_DNA"/>
</dbReference>
<dbReference type="Pfam" id="PF13855">
    <property type="entry name" value="LRR_8"/>
    <property type="match status" value="1"/>
</dbReference>
<dbReference type="SUPFAM" id="SSF52058">
    <property type="entry name" value="L domain-like"/>
    <property type="match status" value="1"/>
</dbReference>
<dbReference type="PANTHER" id="PTHR24366:SF96">
    <property type="entry name" value="LEUCINE RICH REPEAT CONTAINING 53"/>
    <property type="match status" value="1"/>
</dbReference>
<evidence type="ECO:0000256" key="1">
    <source>
        <dbReference type="ARBA" id="ARBA00022614"/>
    </source>
</evidence>
<evidence type="ECO:0000256" key="3">
    <source>
        <dbReference type="SAM" id="MobiDB-lite"/>
    </source>
</evidence>